<gene>
    <name evidence="1" type="ORF">EG346_05615</name>
    <name evidence="2" type="ORF">NCTC13533_05007</name>
</gene>
<protein>
    <submittedName>
        <fullName evidence="1">DUF2141 domain-containing protein</fullName>
    </submittedName>
    <submittedName>
        <fullName evidence="2">Uncharacterized protein conserved in bacteria</fullName>
    </submittedName>
</protein>
<proteinExistence type="predicted"/>
<dbReference type="EMBL" id="UFVQ01000003">
    <property type="protein sequence ID" value="STD11349.1"/>
    <property type="molecule type" value="Genomic_DNA"/>
</dbReference>
<evidence type="ECO:0000313" key="2">
    <source>
        <dbReference type="EMBL" id="STD11349.1"/>
    </source>
</evidence>
<accession>A0A3G6NFX6</accession>
<name>A0A376EPM9_CHRCU</name>
<reference evidence="2 3" key="1">
    <citation type="submission" date="2018-06" db="EMBL/GenBank/DDBJ databases">
        <authorList>
            <consortium name="Pathogen Informatics"/>
            <person name="Doyle S."/>
        </authorList>
    </citation>
    <scope>NUCLEOTIDE SEQUENCE [LARGE SCALE GENOMIC DNA]</scope>
    <source>
        <strain evidence="2 3">NCTC13533</strain>
    </source>
</reference>
<dbReference type="KEGG" id="ccau:EG346_05615"/>
<dbReference type="OrthoDB" id="9788332at2"/>
<accession>A0A376EPM9</accession>
<dbReference type="RefSeq" id="WP_123877254.1">
    <property type="nucleotide sequence ID" value="NZ_CP033920.1"/>
</dbReference>
<evidence type="ECO:0000313" key="1">
    <source>
        <dbReference type="EMBL" id="AZA47697.1"/>
    </source>
</evidence>
<evidence type="ECO:0000313" key="4">
    <source>
        <dbReference type="Proteomes" id="UP000273270"/>
    </source>
</evidence>
<dbReference type="Pfam" id="PF09912">
    <property type="entry name" value="DUF2141"/>
    <property type="match status" value="1"/>
</dbReference>
<dbReference type="Proteomes" id="UP000273270">
    <property type="component" value="Chromosome"/>
</dbReference>
<dbReference type="Proteomes" id="UP000255224">
    <property type="component" value="Unassembled WGS sequence"/>
</dbReference>
<reference evidence="1" key="3">
    <citation type="submission" date="2018-11" db="EMBL/GenBank/DDBJ databases">
        <title>Proposal to divide the Flavobacteriaceae and reorganize its genera based on Amino Acid Identity values calculated from whole genome sequences.</title>
        <authorList>
            <person name="Nicholson A.C."/>
            <person name="Gulvik C.A."/>
            <person name="Whitney A.M."/>
            <person name="Humrighouse B.W."/>
            <person name="Bell M."/>
            <person name="Holmes B."/>
            <person name="Steigerwalt A."/>
            <person name="Villarma A."/>
            <person name="Sheth M."/>
            <person name="Batra D."/>
            <person name="Pryor J."/>
            <person name="Bernardet J.-F."/>
            <person name="Hugo C."/>
            <person name="Kampfer P."/>
            <person name="Newman J."/>
            <person name="Mcquiston J.R."/>
        </authorList>
    </citation>
    <scope>NUCLEOTIDE SEQUENCE [LARGE SCALE GENOMIC DNA]</scope>
    <source>
        <strain evidence="1">G0188</strain>
    </source>
</reference>
<evidence type="ECO:0000313" key="3">
    <source>
        <dbReference type="Proteomes" id="UP000255224"/>
    </source>
</evidence>
<sequence length="137" mass="15242">MKHLIFLCILIFNFCNSQQKKNVSISFTTSESKTGTLYIAVYDNSEKFLQTAVARFSTSYSGSKKHFVIKNMGVGKSISVSAYLDENTNAKLDKNFLGIPLEPYGFSQNARGSFGPPKFEEASFTVKTNNSITINLK</sequence>
<keyword evidence="4" id="KW-1185">Reference proteome</keyword>
<dbReference type="AlphaFoldDB" id="A0A376EPM9"/>
<dbReference type="EMBL" id="CP033920">
    <property type="protein sequence ID" value="AZA47697.1"/>
    <property type="molecule type" value="Genomic_DNA"/>
</dbReference>
<dbReference type="InterPro" id="IPR018673">
    <property type="entry name" value="DUF2141"/>
</dbReference>
<reference evidence="4" key="2">
    <citation type="submission" date="2018-11" db="EMBL/GenBank/DDBJ databases">
        <title>Proposal to divide the Flavobacteriaceae and reorganize its genera based on Amino Acid Identity values calculated from whole genome sequences.</title>
        <authorList>
            <person name="Nicholson A.C."/>
            <person name="Gulvik C.A."/>
            <person name="Whitney A.M."/>
            <person name="Humrighouse B.W."/>
            <person name="Bell M."/>
            <person name="Holmes B."/>
            <person name="Steigerwalt A.G."/>
            <person name="Villarma A."/>
            <person name="Sheth M."/>
            <person name="Batra D."/>
            <person name="Pryor J."/>
            <person name="Bernardet J.-F."/>
            <person name="Hugo C."/>
            <person name="Kampfer P."/>
            <person name="Newman J."/>
            <person name="McQuiston J.R."/>
        </authorList>
    </citation>
    <scope>NUCLEOTIDE SEQUENCE [LARGE SCALE GENOMIC DNA]</scope>
    <source>
        <strain evidence="4">G0188</strain>
    </source>
</reference>
<organism evidence="2 3">
    <name type="scientific">Chryseobacterium carnipullorum</name>
    <dbReference type="NCBI Taxonomy" id="1124835"/>
    <lineage>
        <taxon>Bacteria</taxon>
        <taxon>Pseudomonadati</taxon>
        <taxon>Bacteroidota</taxon>
        <taxon>Flavobacteriia</taxon>
        <taxon>Flavobacteriales</taxon>
        <taxon>Weeksellaceae</taxon>
        <taxon>Chryseobacterium group</taxon>
        <taxon>Chryseobacterium</taxon>
    </lineage>
</organism>